<feature type="signal peptide" evidence="1">
    <location>
        <begin position="1"/>
        <end position="30"/>
    </location>
</feature>
<reference evidence="2 3" key="1">
    <citation type="journal article" date="2008" name="Int. J. Syst. Evol. Microbiol.">
        <title>Luteimonas marina sp. nov., isolated from seawater.</title>
        <authorList>
            <person name="Baik K.S."/>
            <person name="Park S.C."/>
            <person name="Kim M.S."/>
            <person name="Kim E.M."/>
            <person name="Park C."/>
            <person name="Chun J."/>
            <person name="Seong C.N."/>
        </authorList>
    </citation>
    <scope>NUCLEOTIDE SEQUENCE [LARGE SCALE GENOMIC DNA]</scope>
    <source>
        <strain evidence="2 3">FR1330</strain>
    </source>
</reference>
<evidence type="ECO:0000313" key="3">
    <source>
        <dbReference type="Proteomes" id="UP000319980"/>
    </source>
</evidence>
<accession>A0A5C5TV30</accession>
<dbReference type="AlphaFoldDB" id="A0A5C5TV30"/>
<evidence type="ECO:0000313" key="2">
    <source>
        <dbReference type="EMBL" id="TWT17457.1"/>
    </source>
</evidence>
<gene>
    <name evidence="2" type="ORF">FQY83_16945</name>
</gene>
<name>A0A5C5TV30_9GAMM</name>
<keyword evidence="3" id="KW-1185">Reference proteome</keyword>
<keyword evidence="1" id="KW-0732">Signal</keyword>
<dbReference type="Proteomes" id="UP000319980">
    <property type="component" value="Unassembled WGS sequence"/>
</dbReference>
<sequence>MASKARIKRFISTALMGTALFVAGMGAASAGSASDMIVVVPEGTAKPAALSGQVAHWRQQLGASNVVWVDSLKRDKPSGFASMAVLNFKEPRQLEAWNKSGAAVLPASLQVVAADVLARGGSVPTNAPMYKISYYKPTSSRKDIQAWVDGYLKKYLDAQVENDILTRYAMYLEEGKDGRLLLVLEYTDAAVEQHAEPIKAKLSEDIARVDAEYARQSDLKESLRVTQSWTLAVPTN</sequence>
<comment type="caution">
    <text evidence="2">The sequence shown here is derived from an EMBL/GenBank/DDBJ whole genome shotgun (WGS) entry which is preliminary data.</text>
</comment>
<protein>
    <submittedName>
        <fullName evidence="2">Uncharacterized protein</fullName>
    </submittedName>
</protein>
<dbReference type="RefSeq" id="WP_146389329.1">
    <property type="nucleotide sequence ID" value="NZ_VOHK01000010.1"/>
</dbReference>
<organism evidence="2 3">
    <name type="scientific">Luteimonas marina</name>
    <dbReference type="NCBI Taxonomy" id="488485"/>
    <lineage>
        <taxon>Bacteria</taxon>
        <taxon>Pseudomonadati</taxon>
        <taxon>Pseudomonadota</taxon>
        <taxon>Gammaproteobacteria</taxon>
        <taxon>Lysobacterales</taxon>
        <taxon>Lysobacteraceae</taxon>
        <taxon>Luteimonas</taxon>
    </lineage>
</organism>
<evidence type="ECO:0000256" key="1">
    <source>
        <dbReference type="SAM" id="SignalP"/>
    </source>
</evidence>
<dbReference type="EMBL" id="VOHK01000010">
    <property type="protein sequence ID" value="TWT17457.1"/>
    <property type="molecule type" value="Genomic_DNA"/>
</dbReference>
<feature type="chain" id="PRO_5022852107" evidence="1">
    <location>
        <begin position="31"/>
        <end position="236"/>
    </location>
</feature>
<dbReference type="OrthoDB" id="9943817at2"/>
<proteinExistence type="predicted"/>